<sequence>MNSILQVSNLSKRFGTFTAVDNISFSLKKGEVLGLLGPNGAGKSTTIQMLLGITTQSSGAISYFGKDFDKYKRESLQRINFASSFNSLQGKISVLENLLVFALLYDVKNPMAKIKELLTYFEMEDLKDKEYWDLSSGQRTRINIVKSLINDPEIILMDEPTASLDPDIADKLISLIERLRENKNLSIIYTSHDMDEVSRLCDRVVFLDQGKIVAEDTPLGLTKRIKNARLQLTFDGKKSDLEKLLKTDKLKYQFINDYVVHIVAKEKEIPTIIFKASEAGVWITDIEVSKPTLEDFFLQIARIKK</sequence>
<name>A0A1F7J2P6_9BACT</name>
<dbReference type="GO" id="GO:0005524">
    <property type="term" value="F:ATP binding"/>
    <property type="evidence" value="ECO:0007669"/>
    <property type="project" value="UniProtKB-KW"/>
</dbReference>
<keyword evidence="4" id="KW-0067">ATP-binding</keyword>
<dbReference type="SMART" id="SM00382">
    <property type="entry name" value="AAA"/>
    <property type="match status" value="1"/>
</dbReference>
<dbReference type="PROSITE" id="PS50893">
    <property type="entry name" value="ABC_TRANSPORTER_2"/>
    <property type="match status" value="1"/>
</dbReference>
<organism evidence="6 7">
    <name type="scientific">Candidatus Roizmanbacteria bacterium RIFCSPLOWO2_01_FULL_40_42</name>
    <dbReference type="NCBI Taxonomy" id="1802066"/>
    <lineage>
        <taxon>Bacteria</taxon>
        <taxon>Candidatus Roizmaniibacteriota</taxon>
    </lineage>
</organism>
<dbReference type="AlphaFoldDB" id="A0A1F7J2P6"/>
<keyword evidence="3" id="KW-0547">Nucleotide-binding</keyword>
<evidence type="ECO:0000256" key="3">
    <source>
        <dbReference type="ARBA" id="ARBA00022741"/>
    </source>
</evidence>
<dbReference type="InterPro" id="IPR017871">
    <property type="entry name" value="ABC_transporter-like_CS"/>
</dbReference>
<evidence type="ECO:0000256" key="1">
    <source>
        <dbReference type="ARBA" id="ARBA00005417"/>
    </source>
</evidence>
<dbReference type="Pfam" id="PF00005">
    <property type="entry name" value="ABC_tran"/>
    <property type="match status" value="1"/>
</dbReference>
<evidence type="ECO:0000259" key="5">
    <source>
        <dbReference type="PROSITE" id="PS50893"/>
    </source>
</evidence>
<dbReference type="PANTHER" id="PTHR42711">
    <property type="entry name" value="ABC TRANSPORTER ATP-BINDING PROTEIN"/>
    <property type="match status" value="1"/>
</dbReference>
<dbReference type="PANTHER" id="PTHR42711:SF5">
    <property type="entry name" value="ABC TRANSPORTER ATP-BINDING PROTEIN NATA"/>
    <property type="match status" value="1"/>
</dbReference>
<feature type="domain" description="ABC transporter" evidence="5">
    <location>
        <begin position="5"/>
        <end position="234"/>
    </location>
</feature>
<reference evidence="6 7" key="1">
    <citation type="journal article" date="2016" name="Nat. Commun.">
        <title>Thousands of microbial genomes shed light on interconnected biogeochemical processes in an aquifer system.</title>
        <authorList>
            <person name="Anantharaman K."/>
            <person name="Brown C.T."/>
            <person name="Hug L.A."/>
            <person name="Sharon I."/>
            <person name="Castelle C.J."/>
            <person name="Probst A.J."/>
            <person name="Thomas B.C."/>
            <person name="Singh A."/>
            <person name="Wilkins M.J."/>
            <person name="Karaoz U."/>
            <person name="Brodie E.L."/>
            <person name="Williams K.H."/>
            <person name="Hubbard S.S."/>
            <person name="Banfield J.F."/>
        </authorList>
    </citation>
    <scope>NUCLEOTIDE SEQUENCE [LARGE SCALE GENOMIC DNA]</scope>
</reference>
<keyword evidence="2" id="KW-0813">Transport</keyword>
<dbReference type="InterPro" id="IPR003439">
    <property type="entry name" value="ABC_transporter-like_ATP-bd"/>
</dbReference>
<dbReference type="Proteomes" id="UP000178558">
    <property type="component" value="Unassembled WGS sequence"/>
</dbReference>
<comment type="caution">
    <text evidence="6">The sequence shown here is derived from an EMBL/GenBank/DDBJ whole genome shotgun (WGS) entry which is preliminary data.</text>
</comment>
<evidence type="ECO:0000256" key="4">
    <source>
        <dbReference type="ARBA" id="ARBA00022840"/>
    </source>
</evidence>
<dbReference type="InterPro" id="IPR050763">
    <property type="entry name" value="ABC_transporter_ATP-binding"/>
</dbReference>
<evidence type="ECO:0000313" key="6">
    <source>
        <dbReference type="EMBL" id="OGK49881.1"/>
    </source>
</evidence>
<accession>A0A1F7J2P6</accession>
<protein>
    <recommendedName>
        <fullName evidence="5">ABC transporter domain-containing protein</fullName>
    </recommendedName>
</protein>
<dbReference type="PROSITE" id="PS00211">
    <property type="entry name" value="ABC_TRANSPORTER_1"/>
    <property type="match status" value="1"/>
</dbReference>
<dbReference type="GO" id="GO:0016887">
    <property type="term" value="F:ATP hydrolysis activity"/>
    <property type="evidence" value="ECO:0007669"/>
    <property type="project" value="InterPro"/>
</dbReference>
<evidence type="ECO:0000313" key="7">
    <source>
        <dbReference type="Proteomes" id="UP000178558"/>
    </source>
</evidence>
<proteinExistence type="inferred from homology"/>
<dbReference type="SUPFAM" id="SSF52540">
    <property type="entry name" value="P-loop containing nucleoside triphosphate hydrolases"/>
    <property type="match status" value="1"/>
</dbReference>
<comment type="similarity">
    <text evidence="1">Belongs to the ABC transporter superfamily.</text>
</comment>
<dbReference type="Gene3D" id="3.40.50.300">
    <property type="entry name" value="P-loop containing nucleotide triphosphate hydrolases"/>
    <property type="match status" value="1"/>
</dbReference>
<dbReference type="InterPro" id="IPR003593">
    <property type="entry name" value="AAA+_ATPase"/>
</dbReference>
<dbReference type="InterPro" id="IPR027417">
    <property type="entry name" value="P-loop_NTPase"/>
</dbReference>
<dbReference type="EMBL" id="MGAQ01000024">
    <property type="protein sequence ID" value="OGK49881.1"/>
    <property type="molecule type" value="Genomic_DNA"/>
</dbReference>
<evidence type="ECO:0000256" key="2">
    <source>
        <dbReference type="ARBA" id="ARBA00022448"/>
    </source>
</evidence>
<gene>
    <name evidence="6" type="ORF">A3B50_03790</name>
</gene>